<dbReference type="InterPro" id="IPR006555">
    <property type="entry name" value="ATP-dep_Helicase_C"/>
</dbReference>
<keyword evidence="1" id="KW-1133">Transmembrane helix</keyword>
<comment type="caution">
    <text evidence="3">The sequence shown here is derived from an EMBL/GenBank/DDBJ whole genome shotgun (WGS) entry which is preliminary data.</text>
</comment>
<sequence>MSAHAVDEIVKQKTDCPHIYVRLNSKKARLLIINMSLLFTYLANGLPLIDKHTYLIIDEAHLLTKKADALVNPALPSEFDVNSVQNILEKWKANGVHDIARGVDAGVFEKECGDVHNIAFCQKDLCLHVQTTWYHQDPKEFILGKDKLSSIEYQVMQMKELLDVDRSPDIRHCRNKYIVALKDVIRYEEEKTKEAIIFEIVDRTKKYDDNIKPVKIRFREFADLFVDVQLQKKIYNDQTLAGMLAIASGELRLKYGAVELLERCLTTSEEIIKVLGDMKLVKQATSQIDWMKTNPLVIPNISRGGIKYEASVSLRAEKLHEKLWSPTVDTSGVLVMSATLTNPSALPSAQFDSFKTETGLDKIEQNSINVFVQESSFDRSMVTFHTPYTSYRFNYNLFECQKFAKLRYLQEQCVLIAGIIQGTTKSTIVLCPNLQELEMLRNLLKKKVNDIEHVDFSKEYFKFHKFVQTTKQRAVIYGSEGLSTGVDLPGRIGAVVITRPWNVVWPDVLYRYEVKILRKIHVQKMREYVRRRQTIQAIGRLQRCETDSGGVYLLGDNGDAKIIRDAKYAASALL</sequence>
<feature type="transmembrane region" description="Helical" evidence="1">
    <location>
        <begin position="30"/>
        <end position="49"/>
    </location>
</feature>
<keyword evidence="1" id="KW-0812">Transmembrane</keyword>
<dbReference type="GO" id="GO:0003676">
    <property type="term" value="F:nucleic acid binding"/>
    <property type="evidence" value="ECO:0007669"/>
    <property type="project" value="InterPro"/>
</dbReference>
<dbReference type="GO" id="GO:0006139">
    <property type="term" value="P:nucleobase-containing compound metabolic process"/>
    <property type="evidence" value="ECO:0007669"/>
    <property type="project" value="InterPro"/>
</dbReference>
<dbReference type="EMBL" id="LGRX02000097">
    <property type="protein sequence ID" value="KAK3289557.1"/>
    <property type="molecule type" value="Genomic_DNA"/>
</dbReference>
<feature type="domain" description="ATP-dependent helicase C-terminal" evidence="2">
    <location>
        <begin position="419"/>
        <end position="554"/>
    </location>
</feature>
<proteinExistence type="predicted"/>
<keyword evidence="1" id="KW-0472">Membrane</keyword>
<evidence type="ECO:0000256" key="1">
    <source>
        <dbReference type="SAM" id="Phobius"/>
    </source>
</evidence>
<name>A0AAE0H445_9CHLO</name>
<reference evidence="3 4" key="1">
    <citation type="journal article" date="2015" name="Genome Biol. Evol.">
        <title>Comparative Genomics of a Bacterivorous Green Alga Reveals Evolutionary Causalities and Consequences of Phago-Mixotrophic Mode of Nutrition.</title>
        <authorList>
            <person name="Burns J.A."/>
            <person name="Paasch A."/>
            <person name="Narechania A."/>
            <person name="Kim E."/>
        </authorList>
    </citation>
    <scope>NUCLEOTIDE SEQUENCE [LARGE SCALE GENOMIC DNA]</scope>
    <source>
        <strain evidence="3 4">PLY_AMNH</strain>
    </source>
</reference>
<gene>
    <name evidence="3" type="ORF">CYMTET_2994</name>
</gene>
<dbReference type="AlphaFoldDB" id="A0AAE0H445"/>
<keyword evidence="4" id="KW-1185">Reference proteome</keyword>
<dbReference type="Proteomes" id="UP001190700">
    <property type="component" value="Unassembled WGS sequence"/>
</dbReference>
<evidence type="ECO:0000313" key="4">
    <source>
        <dbReference type="Proteomes" id="UP001190700"/>
    </source>
</evidence>
<dbReference type="Pfam" id="PF13307">
    <property type="entry name" value="Helicase_C_2"/>
    <property type="match status" value="1"/>
</dbReference>
<dbReference type="GO" id="GO:0005524">
    <property type="term" value="F:ATP binding"/>
    <property type="evidence" value="ECO:0007669"/>
    <property type="project" value="InterPro"/>
</dbReference>
<accession>A0AAE0H445</accession>
<dbReference type="InterPro" id="IPR027417">
    <property type="entry name" value="P-loop_NTPase"/>
</dbReference>
<protein>
    <recommendedName>
        <fullName evidence="2">ATP-dependent helicase C-terminal domain-containing protein</fullName>
    </recommendedName>
</protein>
<dbReference type="GO" id="GO:0016818">
    <property type="term" value="F:hydrolase activity, acting on acid anhydrides, in phosphorus-containing anhydrides"/>
    <property type="evidence" value="ECO:0007669"/>
    <property type="project" value="InterPro"/>
</dbReference>
<dbReference type="SUPFAM" id="SSF52540">
    <property type="entry name" value="P-loop containing nucleoside triphosphate hydrolases"/>
    <property type="match status" value="1"/>
</dbReference>
<dbReference type="GO" id="GO:0004386">
    <property type="term" value="F:helicase activity"/>
    <property type="evidence" value="ECO:0007669"/>
    <property type="project" value="InterPro"/>
</dbReference>
<dbReference type="Gene3D" id="3.40.50.300">
    <property type="entry name" value="P-loop containing nucleotide triphosphate hydrolases"/>
    <property type="match status" value="2"/>
</dbReference>
<evidence type="ECO:0000313" key="3">
    <source>
        <dbReference type="EMBL" id="KAK3289557.1"/>
    </source>
</evidence>
<organism evidence="3 4">
    <name type="scientific">Cymbomonas tetramitiformis</name>
    <dbReference type="NCBI Taxonomy" id="36881"/>
    <lineage>
        <taxon>Eukaryota</taxon>
        <taxon>Viridiplantae</taxon>
        <taxon>Chlorophyta</taxon>
        <taxon>Pyramimonadophyceae</taxon>
        <taxon>Pyramimonadales</taxon>
        <taxon>Pyramimonadaceae</taxon>
        <taxon>Cymbomonas</taxon>
    </lineage>
</organism>
<evidence type="ECO:0000259" key="2">
    <source>
        <dbReference type="Pfam" id="PF13307"/>
    </source>
</evidence>